<organism evidence="2">
    <name type="scientific">Zea mays</name>
    <name type="common">Maize</name>
    <dbReference type="NCBI Taxonomy" id="4577"/>
    <lineage>
        <taxon>Eukaryota</taxon>
        <taxon>Viridiplantae</taxon>
        <taxon>Streptophyta</taxon>
        <taxon>Embryophyta</taxon>
        <taxon>Tracheophyta</taxon>
        <taxon>Spermatophyta</taxon>
        <taxon>Magnoliopsida</taxon>
        <taxon>Liliopsida</taxon>
        <taxon>Poales</taxon>
        <taxon>Poaceae</taxon>
        <taxon>PACMAD clade</taxon>
        <taxon>Panicoideae</taxon>
        <taxon>Andropogonodae</taxon>
        <taxon>Andropogoneae</taxon>
        <taxon>Tripsacinae</taxon>
        <taxon>Zea</taxon>
    </lineage>
</organism>
<proteinExistence type="evidence at transcript level"/>
<reference evidence="2" key="1">
    <citation type="journal article" date="2009" name="PLoS Genet.">
        <title>Sequencing, mapping, and analysis of 27,455 maize full-length cDNAs.</title>
        <authorList>
            <person name="Soderlund C."/>
            <person name="Descour A."/>
            <person name="Kudrna D."/>
            <person name="Bomhoff M."/>
            <person name="Boyd L."/>
            <person name="Currie J."/>
            <person name="Angelova A."/>
            <person name="Collura K."/>
            <person name="Wissotski M."/>
            <person name="Ashley E."/>
            <person name="Morrow D."/>
            <person name="Fernandes J."/>
            <person name="Walbot V."/>
            <person name="Yu Y."/>
        </authorList>
    </citation>
    <scope>NUCLEOTIDE SEQUENCE</scope>
    <source>
        <strain evidence="2">B73</strain>
    </source>
</reference>
<sequence length="202" mass="21855">MHGEPEGGGGGGGRGRRAVGAAVGRRQLHPRQRLHHAAPRLPAGAVAQEAPPPPPRRLPARARLQGPLQRHRRGQGGDRGDGGGARGDGGGDGEPARRLHARRRPPRQELPLQGAEPVQPSHQEPGLQGPRRPAARHGAGRLPERRAHPDRDREPAHTTAKDPVPDVHAPPWRDMEKIEAEKVILKLRGRRRNSRTGTARQA</sequence>
<dbReference type="AlphaFoldDB" id="C0P5X5"/>
<evidence type="ECO:0000313" key="3">
    <source>
        <dbReference type="EMBL" id="ONM30564.1"/>
    </source>
</evidence>
<dbReference type="OrthoDB" id="10611618at2759"/>
<feature type="region of interest" description="Disordered" evidence="1">
    <location>
        <begin position="1"/>
        <end position="175"/>
    </location>
</feature>
<dbReference type="EMBL" id="BT063694">
    <property type="protein sequence ID" value="ACN28391.1"/>
    <property type="molecule type" value="mRNA"/>
</dbReference>
<feature type="compositionally biased region" description="Basic residues" evidence="1">
    <location>
        <begin position="26"/>
        <end position="38"/>
    </location>
</feature>
<evidence type="ECO:0000313" key="2">
    <source>
        <dbReference type="EMBL" id="ACN28391.1"/>
    </source>
</evidence>
<reference evidence="3" key="2">
    <citation type="submission" date="2015-12" db="EMBL/GenBank/DDBJ databases">
        <title>Update maize B73 reference genome by single molecule sequencing technologies.</title>
        <authorList>
            <consortium name="Maize Genome Sequencing Project"/>
            <person name="Ware D."/>
        </authorList>
    </citation>
    <scope>NUCLEOTIDE SEQUENCE [LARGE SCALE GENOMIC DNA]</scope>
    <source>
        <tissue evidence="3">Seedling</tissue>
    </source>
</reference>
<evidence type="ECO:0000256" key="1">
    <source>
        <dbReference type="SAM" id="MobiDB-lite"/>
    </source>
</evidence>
<feature type="compositionally biased region" description="Gly residues" evidence="1">
    <location>
        <begin position="1"/>
        <end position="13"/>
    </location>
</feature>
<dbReference type="InParanoid" id="C0P5X5"/>
<protein>
    <submittedName>
        <fullName evidence="2">Uncharacterized protein</fullName>
    </submittedName>
</protein>
<feature type="compositionally biased region" description="Basic and acidic residues" evidence="1">
    <location>
        <begin position="142"/>
        <end position="175"/>
    </location>
</feature>
<dbReference type="EMBL" id="CM007649">
    <property type="protein sequence ID" value="ONM30564.1"/>
    <property type="molecule type" value="Genomic_DNA"/>
</dbReference>
<feature type="compositionally biased region" description="Gly residues" evidence="1">
    <location>
        <begin position="82"/>
        <end position="93"/>
    </location>
</feature>
<name>C0P5X5_MAIZE</name>
<gene>
    <name evidence="3" type="ORF">ZEAMMB73_Zm00001d040117</name>
</gene>
<accession>C0P5X5</accession>